<dbReference type="Gene3D" id="3.30.40.10">
    <property type="entry name" value="Zinc/RING finger domain, C3HC4 (zinc finger)"/>
    <property type="match status" value="1"/>
</dbReference>
<dbReference type="InterPro" id="IPR017907">
    <property type="entry name" value="Znf_RING_CS"/>
</dbReference>
<keyword evidence="3" id="KW-0862">Zinc</keyword>
<protein>
    <recommendedName>
        <fullName evidence="9">RING-type domain-containing protein</fullName>
    </recommendedName>
</protein>
<keyword evidence="1" id="KW-0479">Metal-binding</keyword>
<dbReference type="Pfam" id="PF03105">
    <property type="entry name" value="SPX"/>
    <property type="match status" value="1"/>
</dbReference>
<dbReference type="STRING" id="683960.A0A1E3P6S2"/>
<dbReference type="Proteomes" id="UP000094112">
    <property type="component" value="Unassembled WGS sequence"/>
</dbReference>
<accession>A0A1E3P6S2</accession>
<evidence type="ECO:0000256" key="3">
    <source>
        <dbReference type="ARBA" id="ARBA00022833"/>
    </source>
</evidence>
<dbReference type="AlphaFoldDB" id="A0A1E3P6S2"/>
<dbReference type="GO" id="GO:0008270">
    <property type="term" value="F:zinc ion binding"/>
    <property type="evidence" value="ECO:0007669"/>
    <property type="project" value="UniProtKB-KW"/>
</dbReference>
<evidence type="ECO:0000313" key="8">
    <source>
        <dbReference type="Proteomes" id="UP000094112"/>
    </source>
</evidence>
<feature type="domain" description="SPX" evidence="6">
    <location>
        <begin position="1"/>
        <end position="242"/>
    </location>
</feature>
<evidence type="ECO:0008006" key="9">
    <source>
        <dbReference type="Google" id="ProtNLM"/>
    </source>
</evidence>
<dbReference type="EMBL" id="KV454209">
    <property type="protein sequence ID" value="ODQ61053.1"/>
    <property type="molecule type" value="Genomic_DNA"/>
</dbReference>
<evidence type="ECO:0000256" key="2">
    <source>
        <dbReference type="ARBA" id="ARBA00022771"/>
    </source>
</evidence>
<evidence type="ECO:0000256" key="4">
    <source>
        <dbReference type="PROSITE-ProRule" id="PRU00175"/>
    </source>
</evidence>
<dbReference type="Pfam" id="PF13920">
    <property type="entry name" value="zf-C3HC4_3"/>
    <property type="match status" value="1"/>
</dbReference>
<keyword evidence="8" id="KW-1185">Reference proteome</keyword>
<dbReference type="InterPro" id="IPR013083">
    <property type="entry name" value="Znf_RING/FYVE/PHD"/>
</dbReference>
<dbReference type="PROSITE" id="PS00518">
    <property type="entry name" value="ZF_RING_1"/>
    <property type="match status" value="1"/>
</dbReference>
<dbReference type="RefSeq" id="XP_019040260.1">
    <property type="nucleotide sequence ID" value="XM_019184097.1"/>
</dbReference>
<dbReference type="SMART" id="SM00184">
    <property type="entry name" value="RING"/>
    <property type="match status" value="1"/>
</dbReference>
<proteinExistence type="predicted"/>
<reference evidence="7 8" key="1">
    <citation type="journal article" date="2016" name="Proc. Natl. Acad. Sci. U.S.A.">
        <title>Comparative genomics of biotechnologically important yeasts.</title>
        <authorList>
            <person name="Riley R."/>
            <person name="Haridas S."/>
            <person name="Wolfe K.H."/>
            <person name="Lopes M.R."/>
            <person name="Hittinger C.T."/>
            <person name="Goeker M."/>
            <person name="Salamov A.A."/>
            <person name="Wisecaver J.H."/>
            <person name="Long T.M."/>
            <person name="Calvey C.H."/>
            <person name="Aerts A.L."/>
            <person name="Barry K.W."/>
            <person name="Choi C."/>
            <person name="Clum A."/>
            <person name="Coughlan A.Y."/>
            <person name="Deshpande S."/>
            <person name="Douglass A.P."/>
            <person name="Hanson S.J."/>
            <person name="Klenk H.-P."/>
            <person name="LaButti K.M."/>
            <person name="Lapidus A."/>
            <person name="Lindquist E.A."/>
            <person name="Lipzen A.M."/>
            <person name="Meier-Kolthoff J.P."/>
            <person name="Ohm R.A."/>
            <person name="Otillar R.P."/>
            <person name="Pangilinan J.L."/>
            <person name="Peng Y."/>
            <person name="Rokas A."/>
            <person name="Rosa C.A."/>
            <person name="Scheuner C."/>
            <person name="Sibirny A.A."/>
            <person name="Slot J.C."/>
            <person name="Stielow J.B."/>
            <person name="Sun H."/>
            <person name="Kurtzman C.P."/>
            <person name="Blackwell M."/>
            <person name="Grigoriev I.V."/>
            <person name="Jeffries T.W."/>
        </authorList>
    </citation>
    <scope>NUCLEOTIDE SEQUENCE [LARGE SCALE GENOMIC DNA]</scope>
    <source>
        <strain evidence="8">ATCC 58044 / CBS 1984 / NCYC 433 / NRRL Y-366-8</strain>
    </source>
</reference>
<dbReference type="OrthoDB" id="5588846at2759"/>
<feature type="domain" description="RING-type" evidence="5">
    <location>
        <begin position="276"/>
        <end position="315"/>
    </location>
</feature>
<dbReference type="GeneID" id="30201343"/>
<evidence type="ECO:0000259" key="5">
    <source>
        <dbReference type="PROSITE" id="PS50089"/>
    </source>
</evidence>
<dbReference type="InterPro" id="IPR004331">
    <property type="entry name" value="SPX_dom"/>
</dbReference>
<name>A0A1E3P6S2_WICAA</name>
<keyword evidence="2 4" id="KW-0863">Zinc-finger</keyword>
<evidence type="ECO:0000259" key="6">
    <source>
        <dbReference type="PROSITE" id="PS51382"/>
    </source>
</evidence>
<dbReference type="SUPFAM" id="SSF57850">
    <property type="entry name" value="RING/U-box"/>
    <property type="match status" value="1"/>
</dbReference>
<dbReference type="PROSITE" id="PS50089">
    <property type="entry name" value="ZF_RING_2"/>
    <property type="match status" value="1"/>
</dbReference>
<dbReference type="PANTHER" id="PTHR23327:SF51">
    <property type="entry name" value="TRANSCRIPTIONAL REGULATOR OF YEAST FORM ADHERENCE 3"/>
    <property type="match status" value="1"/>
</dbReference>
<organism evidence="7 8">
    <name type="scientific">Wickerhamomyces anomalus (strain ATCC 58044 / CBS 1984 / NCYC 433 / NRRL Y-366-8)</name>
    <name type="common">Yeast</name>
    <name type="synonym">Hansenula anomala</name>
    <dbReference type="NCBI Taxonomy" id="683960"/>
    <lineage>
        <taxon>Eukaryota</taxon>
        <taxon>Fungi</taxon>
        <taxon>Dikarya</taxon>
        <taxon>Ascomycota</taxon>
        <taxon>Saccharomycotina</taxon>
        <taxon>Saccharomycetes</taxon>
        <taxon>Phaffomycetales</taxon>
        <taxon>Wickerhamomycetaceae</taxon>
        <taxon>Wickerhamomyces</taxon>
    </lineage>
</organism>
<evidence type="ECO:0000313" key="7">
    <source>
        <dbReference type="EMBL" id="ODQ61053.1"/>
    </source>
</evidence>
<evidence type="ECO:0000256" key="1">
    <source>
        <dbReference type="ARBA" id="ARBA00022723"/>
    </source>
</evidence>
<dbReference type="PROSITE" id="PS51382">
    <property type="entry name" value="SPX"/>
    <property type="match status" value="1"/>
</dbReference>
<dbReference type="PANTHER" id="PTHR23327">
    <property type="entry name" value="RING FINGER PROTEIN 127"/>
    <property type="match status" value="1"/>
</dbReference>
<gene>
    <name evidence="7" type="ORF">WICANDRAFT_67676</name>
</gene>
<sequence>MKFGKTFEKSLEDHHIPEEWIVSSIQYKPLKKKINKVVEEMDDAGLTHEIIAERQLMYYYTFKENQQHEIQPKLLTDDNEDANSINEKMLTLHSDIVFFQALYSQYLKLIQFNKLQSTLILAKIQQLSHLIKKLTSSDQKNKNDMYLWREIFNKYVEYKLDLKSHFDSKNLDSFVGHIEDIKLLKKFKHTKKNTEYFHNFYELNLELLKFLSFENLNTIAIRKIVKKFDKHTLLHSSQNFNKMITFEKSSLSTSSIEQVISTDIVKLVPQLDDYLCPICFSIAYKPVRLTCNHFFCIRCLIKLQRRNEPKCPICRDPVVMDATEANVDYELLEYMKKNFPKEVKKKQSQNEKEVTDETLSTLYGDDKCIIM</sequence>
<dbReference type="InterPro" id="IPR001841">
    <property type="entry name" value="Znf_RING"/>
</dbReference>